<evidence type="ECO:0000256" key="1">
    <source>
        <dbReference type="SAM" id="MobiDB-lite"/>
    </source>
</evidence>
<gene>
    <name evidence="3" type="ORF">AAAX94_15755</name>
</gene>
<proteinExistence type="predicted"/>
<dbReference type="Proteomes" id="UP001470752">
    <property type="component" value="Unassembled WGS sequence"/>
</dbReference>
<comment type="caution">
    <text evidence="3">The sequence shown here is derived from an EMBL/GenBank/DDBJ whole genome shotgun (WGS) entry which is preliminary data.</text>
</comment>
<feature type="domain" description="VWA-like" evidence="2">
    <location>
        <begin position="322"/>
        <end position="462"/>
    </location>
</feature>
<feature type="region of interest" description="Disordered" evidence="1">
    <location>
        <begin position="1"/>
        <end position="29"/>
    </location>
</feature>
<protein>
    <submittedName>
        <fullName evidence="3">VWA-like domain-containing protein</fullName>
    </submittedName>
</protein>
<evidence type="ECO:0000313" key="3">
    <source>
        <dbReference type="EMBL" id="MEQ2414466.1"/>
    </source>
</evidence>
<accession>A0ABV1CPY9</accession>
<dbReference type="PANTHER" id="PTHR38730:SF1">
    <property type="entry name" value="SLL7028 PROTEIN"/>
    <property type="match status" value="1"/>
</dbReference>
<dbReference type="SUPFAM" id="SSF53300">
    <property type="entry name" value="vWA-like"/>
    <property type="match status" value="1"/>
</dbReference>
<dbReference type="RefSeq" id="WP_349084548.1">
    <property type="nucleotide sequence ID" value="NZ_JBBNFW010000190.1"/>
</dbReference>
<evidence type="ECO:0000259" key="2">
    <source>
        <dbReference type="Pfam" id="PF09967"/>
    </source>
</evidence>
<organism evidence="3 4">
    <name type="scientific">Blautia acetigignens</name>
    <dbReference type="NCBI Taxonomy" id="2981783"/>
    <lineage>
        <taxon>Bacteria</taxon>
        <taxon>Bacillati</taxon>
        <taxon>Bacillota</taxon>
        <taxon>Clostridia</taxon>
        <taxon>Lachnospirales</taxon>
        <taxon>Lachnospiraceae</taxon>
        <taxon>Blautia</taxon>
    </lineage>
</organism>
<name>A0ABV1CPY9_9FIRM</name>
<dbReference type="PANTHER" id="PTHR38730">
    <property type="entry name" value="SLL7028 PROTEIN"/>
    <property type="match status" value="1"/>
</dbReference>
<dbReference type="InterPro" id="IPR018698">
    <property type="entry name" value="VWA-like_dom"/>
</dbReference>
<dbReference type="EMBL" id="JBBNFW010000190">
    <property type="protein sequence ID" value="MEQ2414466.1"/>
    <property type="molecule type" value="Genomic_DNA"/>
</dbReference>
<evidence type="ECO:0000313" key="4">
    <source>
        <dbReference type="Proteomes" id="UP001470752"/>
    </source>
</evidence>
<dbReference type="Pfam" id="PF09967">
    <property type="entry name" value="DUF2201"/>
    <property type="match status" value="1"/>
</dbReference>
<feature type="compositionally biased region" description="Polar residues" evidence="1">
    <location>
        <begin position="18"/>
        <end position="29"/>
    </location>
</feature>
<sequence length="463" mass="54271">MDIRTEISPSEVMKKEASTNAEAAQSAGTSENARESACRELGSRILYTCRSEVCARFPFFSPGIAALSCEVISREKSRRTDLQEIHGIGTDGSRILADPMFLIRVWEKNPGALKRGYLHILFHCLYLHPFSQEKAKKRLWNLACDLAAELLLKENIPEDLWGFSAEEKKLRGRVLEFFGGRPLSAEVLYHRLEQEKLPFSLEEMEQLFAFDDHSLWKLNPERAKQEKSRWEKILTYTTLGKEHQKHRIGANPGNRQEELEQLYKSRYDYRKFLKKFAFPREEIQLDEESFDYIFYHFGMEHYGNLPLIEPLEYKEVNRLEELVIAIDTSGSCSRELVQRFLGETYQILSTRENFFRKMKVYIIQCDCCIQSVSVIHSEEEWKEYVRNVQIQGRSGTDFVPVFTYIKKEREKKNLKNLKVLIYFTDGDGIYPGQKPDYETAFVFVKKNENMKYVPNWAYKLVIS</sequence>
<dbReference type="InterPro" id="IPR036465">
    <property type="entry name" value="vWFA_dom_sf"/>
</dbReference>
<keyword evidence="4" id="KW-1185">Reference proteome</keyword>
<reference evidence="3 4" key="1">
    <citation type="submission" date="2024-04" db="EMBL/GenBank/DDBJ databases">
        <title>Human intestinal bacterial collection.</title>
        <authorList>
            <person name="Pauvert C."/>
            <person name="Hitch T.C.A."/>
            <person name="Clavel T."/>
        </authorList>
    </citation>
    <scope>NUCLEOTIDE SEQUENCE [LARGE SCALE GENOMIC DNA]</scope>
    <source>
        <strain evidence="3 4">CLA-AA-H161</strain>
    </source>
</reference>